<dbReference type="Gene3D" id="2.60.120.260">
    <property type="entry name" value="Galactose-binding domain-like"/>
    <property type="match status" value="1"/>
</dbReference>
<dbReference type="Pfam" id="PF00754">
    <property type="entry name" value="F5_F8_type_C"/>
    <property type="match status" value="1"/>
</dbReference>
<dbReference type="RefSeq" id="WP_277193011.1">
    <property type="nucleotide sequence ID" value="NZ_JAROAV010000038.1"/>
</dbReference>
<dbReference type="EMBL" id="JAROAV010000038">
    <property type="protein sequence ID" value="MDF8265706.1"/>
    <property type="molecule type" value="Genomic_DNA"/>
</dbReference>
<feature type="domain" description="F5/8 type C" evidence="2">
    <location>
        <begin position="540"/>
        <end position="676"/>
    </location>
</feature>
<dbReference type="InterPro" id="IPR008979">
    <property type="entry name" value="Galactose-bd-like_sf"/>
</dbReference>
<dbReference type="SUPFAM" id="SSF49785">
    <property type="entry name" value="Galactose-binding domain-like"/>
    <property type="match status" value="1"/>
</dbReference>
<organism evidence="3 4">
    <name type="scientific">Luteipulveratus flavus</name>
    <dbReference type="NCBI Taxonomy" id="3031728"/>
    <lineage>
        <taxon>Bacteria</taxon>
        <taxon>Bacillati</taxon>
        <taxon>Actinomycetota</taxon>
        <taxon>Actinomycetes</taxon>
        <taxon>Micrococcales</taxon>
        <taxon>Dermacoccaceae</taxon>
        <taxon>Luteipulveratus</taxon>
    </lineage>
</organism>
<dbReference type="InterPro" id="IPR032466">
    <property type="entry name" value="Metal_Hydrolase"/>
</dbReference>
<dbReference type="Proteomes" id="UP001528912">
    <property type="component" value="Unassembled WGS sequence"/>
</dbReference>
<keyword evidence="4" id="KW-1185">Reference proteome</keyword>
<comment type="caution">
    <text evidence="3">The sequence shown here is derived from an EMBL/GenBank/DDBJ whole genome shotgun (WGS) entry which is preliminary data.</text>
</comment>
<feature type="chain" id="PRO_5047098639" evidence="1">
    <location>
        <begin position="29"/>
        <end position="676"/>
    </location>
</feature>
<dbReference type="PROSITE" id="PS50022">
    <property type="entry name" value="FA58C_3"/>
    <property type="match status" value="1"/>
</dbReference>
<sequence>MRGVLTGAALTAALLATAGALGTSGASAAESPTLPSPESEVNVTGTPFTGTNPDGTVRGLIDAHTHMFMQDGMGGAAVCGKVFSEDGIADALKDCASHGPDGSTALLENLTNSGNPFAKHDVVGWPTFKDWPSYKSLTHQQMYYRWVERAWRGGQRVMVNDLVSNGVLCSINPGTYQSCNEMDAIRLQAKDSYALQTFVDNQYGGAGKGWFRIVKTSAEARNVIQQGKLAVVLGVETSEPFGCKQVLNVPQCSKADIDRGLDEMYALGVRSMFPCHKFDNALCGVRFDEGTQGTIINAGQFLSTGTWWDAKACDPSKPHDHNPGGAPLPAGTGLPTGEPTYPSGAVCNTRGLTDLGAYMVKGMMKRGMMVEVDHMSAKAAGQTLSLLEEQKYPGVLASHSWMDEGYLDRLYALGGFSTIYGHATKEFIAEYQRTAPVRNKYGTGIGFGFDMNGFGGTPPPRDDAASNPVKYPFRSVDGGSTLDRQRTGERTWDINIDGVAHYGLVPDYVEDLRLVGGRRIVDDLMRGPESYLRTWGSTEAHQAPTNLATGRPVKASSYQNDLFTKLPPANAVDGNEATRWASTWNDGQWISVDLGSARALDRVVLRWETAYARDYDLQVSDDGTTWRTVKRVTGSAGGLEVQQLPAGTTGRYVRVLAQTRATSYGVSLWEVGVYGR</sequence>
<gene>
    <name evidence="3" type="ORF">P4R38_15780</name>
</gene>
<dbReference type="InterPro" id="IPR000421">
    <property type="entry name" value="FA58C"/>
</dbReference>
<protein>
    <submittedName>
        <fullName evidence="3">Discoidin domain-containing protein</fullName>
    </submittedName>
</protein>
<evidence type="ECO:0000259" key="2">
    <source>
        <dbReference type="PROSITE" id="PS50022"/>
    </source>
</evidence>
<proteinExistence type="predicted"/>
<dbReference type="Gene3D" id="3.20.20.140">
    <property type="entry name" value="Metal-dependent hydrolases"/>
    <property type="match status" value="1"/>
</dbReference>
<accession>A0ABT6CEI7</accession>
<dbReference type="SUPFAM" id="SSF51556">
    <property type="entry name" value="Metallo-dependent hydrolases"/>
    <property type="match status" value="1"/>
</dbReference>
<evidence type="ECO:0000313" key="4">
    <source>
        <dbReference type="Proteomes" id="UP001528912"/>
    </source>
</evidence>
<keyword evidence="1" id="KW-0732">Signal</keyword>
<reference evidence="3 4" key="1">
    <citation type="submission" date="2023-03" db="EMBL/GenBank/DDBJ databases">
        <title>YIM 133296 draft genome.</title>
        <authorList>
            <person name="Xiong L."/>
        </authorList>
    </citation>
    <scope>NUCLEOTIDE SEQUENCE [LARGE SCALE GENOMIC DNA]</scope>
    <source>
        <strain evidence="3 4">YIM 133296</strain>
    </source>
</reference>
<name>A0ABT6CEI7_9MICO</name>
<evidence type="ECO:0000313" key="3">
    <source>
        <dbReference type="EMBL" id="MDF8265706.1"/>
    </source>
</evidence>
<evidence type="ECO:0000256" key="1">
    <source>
        <dbReference type="SAM" id="SignalP"/>
    </source>
</evidence>
<feature type="signal peptide" evidence="1">
    <location>
        <begin position="1"/>
        <end position="28"/>
    </location>
</feature>